<accession>A0A1S3Z7B7</accession>
<evidence type="ECO:0000313" key="8">
    <source>
        <dbReference type="RefSeq" id="XP_016460097.1"/>
    </source>
</evidence>
<keyword evidence="5 7" id="KW-0472">Membrane</keyword>
<protein>
    <submittedName>
        <fullName evidence="8 9">UPF0496 protein At3g19330</fullName>
    </submittedName>
</protein>
<dbReference type="PANTHER" id="PTHR31113:SF5">
    <property type="entry name" value="OS04G0405700 PROTEIN"/>
    <property type="match status" value="1"/>
</dbReference>
<dbReference type="PaxDb" id="4097-A0A1S3Z7B7"/>
<keyword evidence="4 7" id="KW-1133">Transmembrane helix</keyword>
<evidence type="ECO:0000256" key="6">
    <source>
        <dbReference type="SAM" id="MobiDB-lite"/>
    </source>
</evidence>
<organism evidence="8">
    <name type="scientific">Nicotiana tabacum</name>
    <name type="common">Common tobacco</name>
    <dbReference type="NCBI Taxonomy" id="4097"/>
    <lineage>
        <taxon>Eukaryota</taxon>
        <taxon>Viridiplantae</taxon>
        <taxon>Streptophyta</taxon>
        <taxon>Embryophyta</taxon>
        <taxon>Tracheophyta</taxon>
        <taxon>Spermatophyta</taxon>
        <taxon>Magnoliopsida</taxon>
        <taxon>eudicotyledons</taxon>
        <taxon>Gunneridae</taxon>
        <taxon>Pentapetalae</taxon>
        <taxon>asterids</taxon>
        <taxon>lamiids</taxon>
        <taxon>Solanales</taxon>
        <taxon>Solanaceae</taxon>
        <taxon>Nicotianoideae</taxon>
        <taxon>Nicotianeae</taxon>
        <taxon>Nicotiana</taxon>
    </lineage>
</organism>
<reference evidence="8 9" key="1">
    <citation type="submission" date="2025-08" db="UniProtKB">
        <authorList>
            <consortium name="RefSeq"/>
        </authorList>
    </citation>
    <scope>IDENTIFICATION</scope>
</reference>
<dbReference type="RefSeq" id="XP_016460097.1">
    <property type="nucleotide sequence ID" value="XM_016604611.1"/>
</dbReference>
<name>A0A1S3Z7B7_TOBAC</name>
<feature type="region of interest" description="Disordered" evidence="6">
    <location>
        <begin position="15"/>
        <end position="34"/>
    </location>
</feature>
<dbReference type="Pfam" id="PF05055">
    <property type="entry name" value="DUF677"/>
    <property type="match status" value="1"/>
</dbReference>
<evidence type="ECO:0000256" key="4">
    <source>
        <dbReference type="ARBA" id="ARBA00022989"/>
    </source>
</evidence>
<evidence type="ECO:0000256" key="1">
    <source>
        <dbReference type="ARBA" id="ARBA00004370"/>
    </source>
</evidence>
<dbReference type="InterPro" id="IPR007749">
    <property type="entry name" value="DUF677"/>
</dbReference>
<dbReference type="STRING" id="4097.A0A1S3Z7B7"/>
<feature type="transmembrane region" description="Helical" evidence="7">
    <location>
        <begin position="222"/>
        <end position="243"/>
    </location>
</feature>
<keyword evidence="3 7" id="KW-0812">Transmembrane</keyword>
<evidence type="ECO:0000256" key="5">
    <source>
        <dbReference type="ARBA" id="ARBA00023136"/>
    </source>
</evidence>
<evidence type="ECO:0000256" key="2">
    <source>
        <dbReference type="ARBA" id="ARBA00009074"/>
    </source>
</evidence>
<dbReference type="GO" id="GO:0016020">
    <property type="term" value="C:membrane"/>
    <property type="evidence" value="ECO:0007669"/>
    <property type="project" value="UniProtKB-SubCell"/>
</dbReference>
<sequence>MLHCLRRLSLTAKTNHSPPALEGDLADDKTSSSRASPTVDLSQAYALVVQASCNKEIWSKVHYVVPPELNVEVAQIEFQEELLQLEDVLKPNHESVQETLLHIRPDTLNQLITNYLDSTEQTALLCILISQSVNKARLLYAPIHKLLDVLALGLEFVGHSLSQAQYDLAFDIFLQFDSLANHFPGRDIYNFNDMFDSSFQLKKQLELRLHKSRSKVQLLRRAIRGSAICLVAATVGVVISAVIIATHGFAALVAIPICPACLPLNMEKKELDLMQLDEATRGIFFLHNHLNTVKSLVGRLHDAVESYNGTIHFGLESGRDRYHIQEALKQLQRRHSTFLDELLSLDQHLCVCFAAISTARDRLLNYLSSKSSSSIICS</sequence>
<proteinExistence type="inferred from homology"/>
<dbReference type="GeneID" id="107783624"/>
<dbReference type="OMA" id="VLEDHIC"/>
<evidence type="ECO:0000256" key="7">
    <source>
        <dbReference type="SAM" id="Phobius"/>
    </source>
</evidence>
<evidence type="ECO:0000256" key="3">
    <source>
        <dbReference type="ARBA" id="ARBA00022692"/>
    </source>
</evidence>
<dbReference type="PANTHER" id="PTHR31113">
    <property type="entry name" value="UPF0496 PROTEIN 3-RELATED"/>
    <property type="match status" value="1"/>
</dbReference>
<evidence type="ECO:0000313" key="9">
    <source>
        <dbReference type="RefSeq" id="XP_016460098.1"/>
    </source>
</evidence>
<dbReference type="AlphaFoldDB" id="A0A1S3Z7B7"/>
<dbReference type="OrthoDB" id="1932397at2759"/>
<gene>
    <name evidence="8 9" type="primary">LOC107783624</name>
</gene>
<dbReference type="KEGG" id="nta:107783624"/>
<dbReference type="RefSeq" id="XP_016460098.1">
    <property type="nucleotide sequence ID" value="XM_016604612.1"/>
</dbReference>
<comment type="subcellular location">
    <subcellularLocation>
        <location evidence="1">Membrane</location>
    </subcellularLocation>
</comment>
<comment type="similarity">
    <text evidence="2">Belongs to the UPF0496 family.</text>
</comment>